<dbReference type="InterPro" id="IPR022584">
    <property type="entry name" value="DUF2937"/>
</dbReference>
<dbReference type="OMA" id="FANTWRD"/>
<dbReference type="EMBL" id="JSAM01000057">
    <property type="protein sequence ID" value="KIA77872.1"/>
    <property type="molecule type" value="Genomic_DNA"/>
</dbReference>
<evidence type="ECO:0000313" key="1">
    <source>
        <dbReference type="EMBL" id="KIA77872.1"/>
    </source>
</evidence>
<dbReference type="Proteomes" id="UP000031307">
    <property type="component" value="Unassembled WGS sequence"/>
</dbReference>
<sequence>MHKWIGGIIDRLCVVSGALLFSQIPQFIQQYSQRLAGHVAELKIQATTLAEAAQFSGKTIDQLISKFLTSGDLDFVHQGELMQQAMVRFHYLSTALSNLYTSTALSRPFIFFSQIDMGIAEGTLENFTFGVSLTIEGGVYALIGMTTGALMYRALALLGRTIKNCFAQAFHVFSSD</sequence>
<accession>A0A0C1E9L4</accession>
<proteinExistence type="predicted"/>
<name>A0A0C1E9L4_9BACT</name>
<reference evidence="1 2" key="1">
    <citation type="journal article" date="2014" name="Mol. Biol. Evol.">
        <title>Massive expansion of Ubiquitination-related gene families within the Chlamydiae.</title>
        <authorList>
            <person name="Domman D."/>
            <person name="Collingro A."/>
            <person name="Lagkouvardos I."/>
            <person name="Gehre L."/>
            <person name="Weinmaier T."/>
            <person name="Rattei T."/>
            <person name="Subtil A."/>
            <person name="Horn M."/>
        </authorList>
    </citation>
    <scope>NUCLEOTIDE SEQUENCE [LARGE SCALE GENOMIC DNA]</scope>
    <source>
        <strain evidence="1 2">OEW1</strain>
    </source>
</reference>
<dbReference type="RefSeq" id="WP_006340287.1">
    <property type="nucleotide sequence ID" value="NZ_BAWW01000002.1"/>
</dbReference>
<comment type="caution">
    <text evidence="1">The sequence shown here is derived from an EMBL/GenBank/DDBJ whole genome shotgun (WGS) entry which is preliminary data.</text>
</comment>
<dbReference type="AlphaFoldDB" id="A0A0C1E9L4"/>
<evidence type="ECO:0000313" key="2">
    <source>
        <dbReference type="Proteomes" id="UP000031307"/>
    </source>
</evidence>
<organism evidence="1 2">
    <name type="scientific">Parachlamydia acanthamoebae</name>
    <dbReference type="NCBI Taxonomy" id="83552"/>
    <lineage>
        <taxon>Bacteria</taxon>
        <taxon>Pseudomonadati</taxon>
        <taxon>Chlamydiota</taxon>
        <taxon>Chlamydiia</taxon>
        <taxon>Parachlamydiales</taxon>
        <taxon>Parachlamydiaceae</taxon>
        <taxon>Parachlamydia</taxon>
    </lineage>
</organism>
<dbReference type="PATRIC" id="fig|83552.4.peg.962"/>
<protein>
    <submittedName>
        <fullName evidence="1">Uncharacterized protein</fullName>
    </submittedName>
</protein>
<gene>
    <name evidence="1" type="ORF">DB43_FM00240</name>
</gene>
<dbReference type="Pfam" id="PF11157">
    <property type="entry name" value="DUF2937"/>
    <property type="match status" value="1"/>
</dbReference>